<dbReference type="GO" id="GO:0003677">
    <property type="term" value="F:DNA binding"/>
    <property type="evidence" value="ECO:0007669"/>
    <property type="project" value="UniProtKB-KW"/>
</dbReference>
<dbReference type="Pfam" id="PF01381">
    <property type="entry name" value="HTH_3"/>
    <property type="match status" value="1"/>
</dbReference>
<accession>A0A4Q2AZ56</accession>
<keyword evidence="1" id="KW-0238">DNA-binding</keyword>
<feature type="domain" description="HTH cro/C1-type" evidence="2">
    <location>
        <begin position="7"/>
        <end position="61"/>
    </location>
</feature>
<comment type="caution">
    <text evidence="3">The sequence shown here is derived from an EMBL/GenBank/DDBJ whole genome shotgun (WGS) entry which is preliminary data.</text>
</comment>
<organism evidence="3 4">
    <name type="scientific">Ligilactobacillus murinus</name>
    <dbReference type="NCBI Taxonomy" id="1622"/>
    <lineage>
        <taxon>Bacteria</taxon>
        <taxon>Bacillati</taxon>
        <taxon>Bacillota</taxon>
        <taxon>Bacilli</taxon>
        <taxon>Lactobacillales</taxon>
        <taxon>Lactobacillaceae</taxon>
        <taxon>Ligilactobacillus</taxon>
    </lineage>
</organism>
<proteinExistence type="predicted"/>
<dbReference type="InterPro" id="IPR001387">
    <property type="entry name" value="Cro/C1-type_HTH"/>
</dbReference>
<evidence type="ECO:0000256" key="1">
    <source>
        <dbReference type="ARBA" id="ARBA00023125"/>
    </source>
</evidence>
<dbReference type="PANTHER" id="PTHR46558:SF11">
    <property type="entry name" value="HTH-TYPE TRANSCRIPTIONAL REGULATOR XRE"/>
    <property type="match status" value="1"/>
</dbReference>
<dbReference type="PROSITE" id="PS50943">
    <property type="entry name" value="HTH_CROC1"/>
    <property type="match status" value="1"/>
</dbReference>
<dbReference type="Proteomes" id="UP000289316">
    <property type="component" value="Unassembled WGS sequence"/>
</dbReference>
<evidence type="ECO:0000313" key="4">
    <source>
        <dbReference type="Proteomes" id="UP000289316"/>
    </source>
</evidence>
<dbReference type="CDD" id="cd00093">
    <property type="entry name" value="HTH_XRE"/>
    <property type="match status" value="1"/>
</dbReference>
<sequence length="136" mass="15131">MMTGQRIRDLRKEKRLSQTELADVVHVSQQTITAWENDKAEPSSSAIAALADYFGVTTDYLLGRTPTPQFTAKEENDLQVILKNTINGLSNEAGLSYLKNGGIDLDDESAELMKDSLERALRRAQLLAKEGFTSKR</sequence>
<evidence type="ECO:0000259" key="2">
    <source>
        <dbReference type="PROSITE" id="PS50943"/>
    </source>
</evidence>
<reference evidence="3 4" key="1">
    <citation type="submission" date="2018-09" db="EMBL/GenBank/DDBJ databases">
        <title>Murine metabolic-syndrome-specific gut microbial biobank.</title>
        <authorList>
            <person name="Liu C."/>
        </authorList>
    </citation>
    <scope>NUCLEOTIDE SEQUENCE [LARGE SCALE GENOMIC DNA]</scope>
    <source>
        <strain evidence="3 4">C-30</strain>
    </source>
</reference>
<name>A0A4Q2AZ56_9LACO</name>
<dbReference type="SUPFAM" id="SSF47413">
    <property type="entry name" value="lambda repressor-like DNA-binding domains"/>
    <property type="match status" value="1"/>
</dbReference>
<dbReference type="PANTHER" id="PTHR46558">
    <property type="entry name" value="TRACRIPTIONAL REGULATORY PROTEIN-RELATED-RELATED"/>
    <property type="match status" value="1"/>
</dbReference>
<dbReference type="InterPro" id="IPR010982">
    <property type="entry name" value="Lambda_DNA-bd_dom_sf"/>
</dbReference>
<dbReference type="SMART" id="SM00530">
    <property type="entry name" value="HTH_XRE"/>
    <property type="match status" value="1"/>
</dbReference>
<protein>
    <submittedName>
        <fullName evidence="3">XRE family transcriptional regulator</fullName>
    </submittedName>
</protein>
<dbReference type="Gene3D" id="1.10.260.40">
    <property type="entry name" value="lambda repressor-like DNA-binding domains"/>
    <property type="match status" value="1"/>
</dbReference>
<dbReference type="EMBL" id="QZFR01000005">
    <property type="protein sequence ID" value="RXV75315.1"/>
    <property type="molecule type" value="Genomic_DNA"/>
</dbReference>
<evidence type="ECO:0000313" key="3">
    <source>
        <dbReference type="EMBL" id="RXV75315.1"/>
    </source>
</evidence>
<gene>
    <name evidence="3" type="ORF">D6C19_01330</name>
</gene>
<dbReference type="OrthoDB" id="9805856at2"/>
<dbReference type="AlphaFoldDB" id="A0A4Q2AZ56"/>